<dbReference type="PROSITE" id="PS51186">
    <property type="entry name" value="GNAT"/>
    <property type="match status" value="1"/>
</dbReference>
<accession>A0A9W6H6N7</accession>
<evidence type="ECO:0000313" key="5">
    <source>
        <dbReference type="EMBL" id="GLJ74546.1"/>
    </source>
</evidence>
<reference evidence="5" key="1">
    <citation type="journal article" date="2014" name="Int. J. Syst. Evol. Microbiol.">
        <title>Complete genome sequence of Corynebacterium casei LMG S-19264T (=DSM 44701T), isolated from a smear-ripened cheese.</title>
        <authorList>
            <consortium name="US DOE Joint Genome Institute (JGI-PGF)"/>
            <person name="Walter F."/>
            <person name="Albersmeier A."/>
            <person name="Kalinowski J."/>
            <person name="Ruckert C."/>
        </authorList>
    </citation>
    <scope>NUCLEOTIDE SEQUENCE</scope>
    <source>
        <strain evidence="5">VKM Ac-1401</strain>
    </source>
</reference>
<reference evidence="5" key="2">
    <citation type="submission" date="2023-01" db="EMBL/GenBank/DDBJ databases">
        <authorList>
            <person name="Sun Q."/>
            <person name="Evtushenko L."/>
        </authorList>
    </citation>
    <scope>NUCLEOTIDE SEQUENCE</scope>
    <source>
        <strain evidence="5">VKM Ac-1401</strain>
    </source>
</reference>
<dbReference type="PANTHER" id="PTHR43792:SF8">
    <property type="entry name" value="[RIBOSOMAL PROTEIN US5]-ALANINE N-ACETYLTRANSFERASE"/>
    <property type="match status" value="1"/>
</dbReference>
<comment type="similarity">
    <text evidence="3">Belongs to the acetyltransferase family. RimJ subfamily.</text>
</comment>
<evidence type="ECO:0000259" key="4">
    <source>
        <dbReference type="PROSITE" id="PS51186"/>
    </source>
</evidence>
<comment type="caution">
    <text evidence="5">The sequence shown here is derived from an EMBL/GenBank/DDBJ whole genome shotgun (WGS) entry which is preliminary data.</text>
</comment>
<dbReference type="AlphaFoldDB" id="A0A9W6H6N7"/>
<organism evidence="5 6">
    <name type="scientific">Leifsonia poae</name>
    <dbReference type="NCBI Taxonomy" id="110933"/>
    <lineage>
        <taxon>Bacteria</taxon>
        <taxon>Bacillati</taxon>
        <taxon>Actinomycetota</taxon>
        <taxon>Actinomycetes</taxon>
        <taxon>Micrococcales</taxon>
        <taxon>Microbacteriaceae</taxon>
        <taxon>Leifsonia</taxon>
    </lineage>
</organism>
<evidence type="ECO:0000256" key="3">
    <source>
        <dbReference type="ARBA" id="ARBA00038502"/>
    </source>
</evidence>
<keyword evidence="1" id="KW-0808">Transferase</keyword>
<dbReference type="Pfam" id="PF13302">
    <property type="entry name" value="Acetyltransf_3"/>
    <property type="match status" value="1"/>
</dbReference>
<dbReference type="EMBL" id="BSEN01000001">
    <property type="protein sequence ID" value="GLJ74546.1"/>
    <property type="molecule type" value="Genomic_DNA"/>
</dbReference>
<dbReference type="GO" id="GO:0005737">
    <property type="term" value="C:cytoplasm"/>
    <property type="evidence" value="ECO:0007669"/>
    <property type="project" value="TreeGrafter"/>
</dbReference>
<sequence>MSDEVSLQPWTADDLPVLQRTNTPRMTAFLGGPETAEKLVERNERYRHGWETGDSAMFTIRLAGEPDAVGTIGYWPATWHDGDVYETGWGVTEPFQGRGVASRALAAVLRHAAEHGDRALILAFPRVDNAASNALCRSAGFVHHGEEDFEYPKGHPIRVNAWAYDLQAVRSPSRGLG</sequence>
<keyword evidence="2" id="KW-0012">Acyltransferase</keyword>
<dbReference type="PANTHER" id="PTHR43792">
    <property type="entry name" value="GNAT FAMILY, PUTATIVE (AFU_ORTHOLOGUE AFUA_3G00765)-RELATED-RELATED"/>
    <property type="match status" value="1"/>
</dbReference>
<feature type="domain" description="N-acetyltransferase" evidence="4">
    <location>
        <begin position="5"/>
        <end position="167"/>
    </location>
</feature>
<dbReference type="InterPro" id="IPR000182">
    <property type="entry name" value="GNAT_dom"/>
</dbReference>
<evidence type="ECO:0000256" key="2">
    <source>
        <dbReference type="ARBA" id="ARBA00023315"/>
    </source>
</evidence>
<protein>
    <submittedName>
        <fullName evidence="5">N-acetyltransferase GCN5</fullName>
    </submittedName>
</protein>
<dbReference type="Gene3D" id="3.40.630.30">
    <property type="match status" value="1"/>
</dbReference>
<dbReference type="SUPFAM" id="SSF55729">
    <property type="entry name" value="Acyl-CoA N-acyltransferases (Nat)"/>
    <property type="match status" value="1"/>
</dbReference>
<proteinExistence type="inferred from homology"/>
<evidence type="ECO:0000313" key="6">
    <source>
        <dbReference type="Proteomes" id="UP001142372"/>
    </source>
</evidence>
<dbReference type="Proteomes" id="UP001142372">
    <property type="component" value="Unassembled WGS sequence"/>
</dbReference>
<dbReference type="GO" id="GO:0008999">
    <property type="term" value="F:protein-N-terminal-alanine acetyltransferase activity"/>
    <property type="evidence" value="ECO:0007669"/>
    <property type="project" value="TreeGrafter"/>
</dbReference>
<dbReference type="InterPro" id="IPR051531">
    <property type="entry name" value="N-acetyltransferase"/>
</dbReference>
<gene>
    <name evidence="5" type="ORF">GCM10017584_01190</name>
</gene>
<dbReference type="CDD" id="cd04301">
    <property type="entry name" value="NAT_SF"/>
    <property type="match status" value="1"/>
</dbReference>
<dbReference type="RefSeq" id="WP_271175253.1">
    <property type="nucleotide sequence ID" value="NZ_BAAAJO010000001.1"/>
</dbReference>
<evidence type="ECO:0000256" key="1">
    <source>
        <dbReference type="ARBA" id="ARBA00022679"/>
    </source>
</evidence>
<dbReference type="InterPro" id="IPR016181">
    <property type="entry name" value="Acyl_CoA_acyltransferase"/>
</dbReference>
<keyword evidence="6" id="KW-1185">Reference proteome</keyword>
<name>A0A9W6H6N7_9MICO</name>